<keyword evidence="9" id="KW-1185">Reference proteome</keyword>
<comment type="caution">
    <text evidence="8">The sequence shown here is derived from an EMBL/GenBank/DDBJ whole genome shotgun (WGS) entry which is preliminary data.</text>
</comment>
<proteinExistence type="inferred from homology"/>
<dbReference type="EMBL" id="JBHRXP010000007">
    <property type="protein sequence ID" value="MFC3580826.1"/>
    <property type="molecule type" value="Genomic_DNA"/>
</dbReference>
<accession>A0ABV7SXH3</accession>
<evidence type="ECO:0000256" key="5">
    <source>
        <dbReference type="ARBA" id="ARBA00023136"/>
    </source>
</evidence>
<feature type="transmembrane region" description="Helical" evidence="7">
    <location>
        <begin position="40"/>
        <end position="59"/>
    </location>
</feature>
<organism evidence="8 9">
    <name type="scientific">Sphingomonas hylomeconis</name>
    <dbReference type="NCBI Taxonomy" id="1395958"/>
    <lineage>
        <taxon>Bacteria</taxon>
        <taxon>Pseudomonadati</taxon>
        <taxon>Pseudomonadota</taxon>
        <taxon>Alphaproteobacteria</taxon>
        <taxon>Sphingomonadales</taxon>
        <taxon>Sphingomonadaceae</taxon>
        <taxon>Sphingomonas</taxon>
    </lineage>
</organism>
<evidence type="ECO:0000256" key="3">
    <source>
        <dbReference type="ARBA" id="ARBA00022692"/>
    </source>
</evidence>
<protein>
    <submittedName>
        <fullName evidence="8">Type IV secretion system protein</fullName>
    </submittedName>
</protein>
<evidence type="ECO:0000256" key="7">
    <source>
        <dbReference type="SAM" id="Phobius"/>
    </source>
</evidence>
<evidence type="ECO:0000256" key="6">
    <source>
        <dbReference type="SAM" id="MobiDB-lite"/>
    </source>
</evidence>
<feature type="region of interest" description="Disordered" evidence="6">
    <location>
        <begin position="409"/>
        <end position="428"/>
    </location>
</feature>
<comment type="subcellular location">
    <subcellularLocation>
        <location evidence="1">Membrane</location>
        <topology evidence="1">Multi-pass membrane protein</topology>
    </subcellularLocation>
</comment>
<evidence type="ECO:0000256" key="1">
    <source>
        <dbReference type="ARBA" id="ARBA00004141"/>
    </source>
</evidence>
<reference evidence="9" key="1">
    <citation type="journal article" date="2019" name="Int. J. Syst. Evol. Microbiol.">
        <title>The Global Catalogue of Microorganisms (GCM) 10K type strain sequencing project: providing services to taxonomists for standard genome sequencing and annotation.</title>
        <authorList>
            <consortium name="The Broad Institute Genomics Platform"/>
            <consortium name="The Broad Institute Genome Sequencing Center for Infectious Disease"/>
            <person name="Wu L."/>
            <person name="Ma J."/>
        </authorList>
    </citation>
    <scope>NUCLEOTIDE SEQUENCE [LARGE SCALE GENOMIC DNA]</scope>
    <source>
        <strain evidence="9">KCTC 42739</strain>
    </source>
</reference>
<sequence>MCPSIAPGGDFLSGVLAYVDCQAQAIGEGGYRALATPGSGVGLVLTAMLTIFVAMFGYRMLLGQVPELRDGVIAVVKLGVVLVLATSWPAFRTLAYDVTMHGPAELASSIGGPAGLPGAGGGLVARLQRIDNGLIELVELGTGKPDNSDQIAGPTAVPLTAQQQAEQIRDLQRAAQRPRWNPERDASLIAYGRALYLTGAIAAFASVRILAGLLLALGPLFALFLLFDATRGLFEGWVRGLTGAALGALATSIVLGVELALMEPWLAQILDQRRNDLSTPSVPVELLVVGLVFATTLIALLIGVARVAQGFRIPDALRVASARLLDATRAAHASTARTLAEPAVPAAERSRAYRIADAVAANQRREAAAPVDGYRIGGRSADIGAAMARDATRGAASDTMIATPIGQRYRRRTGSRVSAGAVRRDGAR</sequence>
<dbReference type="Proteomes" id="UP001595713">
    <property type="component" value="Unassembled WGS sequence"/>
</dbReference>
<dbReference type="Pfam" id="PF04610">
    <property type="entry name" value="TrbL"/>
    <property type="match status" value="1"/>
</dbReference>
<keyword evidence="5 7" id="KW-0472">Membrane</keyword>
<keyword evidence="3 7" id="KW-0812">Transmembrane</keyword>
<evidence type="ECO:0000256" key="2">
    <source>
        <dbReference type="ARBA" id="ARBA00007802"/>
    </source>
</evidence>
<dbReference type="InterPro" id="IPR007688">
    <property type="entry name" value="Conjugal_tfr_TrbL/VirB6"/>
</dbReference>
<feature type="transmembrane region" description="Helical" evidence="7">
    <location>
        <begin position="194"/>
        <end position="227"/>
    </location>
</feature>
<comment type="similarity">
    <text evidence="2">Belongs to the TrbL/VirB6 family.</text>
</comment>
<name>A0ABV7SXH3_9SPHN</name>
<evidence type="ECO:0000256" key="4">
    <source>
        <dbReference type="ARBA" id="ARBA00022989"/>
    </source>
</evidence>
<feature type="transmembrane region" description="Helical" evidence="7">
    <location>
        <begin position="71"/>
        <end position="91"/>
    </location>
</feature>
<evidence type="ECO:0000313" key="9">
    <source>
        <dbReference type="Proteomes" id="UP001595713"/>
    </source>
</evidence>
<gene>
    <name evidence="8" type="ORF">ACFONA_11690</name>
</gene>
<dbReference type="RefSeq" id="WP_261294193.1">
    <property type="nucleotide sequence ID" value="NZ_JANQBK010000005.1"/>
</dbReference>
<keyword evidence="4 7" id="KW-1133">Transmembrane helix</keyword>
<evidence type="ECO:0000313" key="8">
    <source>
        <dbReference type="EMBL" id="MFC3580826.1"/>
    </source>
</evidence>
<feature type="transmembrane region" description="Helical" evidence="7">
    <location>
        <begin position="282"/>
        <end position="308"/>
    </location>
</feature>
<feature type="transmembrane region" description="Helical" evidence="7">
    <location>
        <begin position="239"/>
        <end position="262"/>
    </location>
</feature>